<dbReference type="GeneID" id="27728016"/>
<dbReference type="InterPro" id="IPR036890">
    <property type="entry name" value="HATPase_C_sf"/>
</dbReference>
<dbReference type="NCBIfam" id="NF047352">
    <property type="entry name" value="P_loop_sacsin"/>
    <property type="match status" value="1"/>
</dbReference>
<name>A0A084FY07_PSEDA</name>
<dbReference type="Pfam" id="PF12449">
    <property type="entry name" value="DUF3684"/>
    <property type="match status" value="1"/>
</dbReference>
<sequence length="1752" mass="194253">MDYARLRATALASTDVEEAVTVDTRALIDKVLARYSGEWTTLRELIQNAADAQAESVVIKFETIPSVQVPLPSTSNQSELLKHVVVNHTLKRLVVRNDGQPFTQTDWGRLKRIAEGNPDETKIGAFGVGFYSVFADCEEPFVSSGNEAMAFYWKGNALFTKKSQLPADQCSPHTTFVLDYRNNTTPVPNLLSVCQFLATSLTFVALQRMEFWVDDWKLLSLHKKISPSVEVSIPRNFVKTTSEGMMTVATVERMSTQIDASYMVGIGWKAKTSRGKTTETFGGQIADAPLIKSFFAKFSSSAQSAQKAKAQAQAEEAAAQAAISEDITAVKSSTIFLGVTSAQLQTKVSKTFSSELERATKKPPPRMAKLAILTSSYDEAMASANTNKTGTALNSADVFASVLPNKKPGGRIFIGFPTMQTTGAGLHISAPSVIPTVEREAIDLNARYVRSWNVEMLRAAGIIIRLSFADDMDKLAQRINASIPQGGKLTSQVVSKHLPEAMHIFKTYTFDDSTPSAQVGEIIEQSFWTSYKDVKFNIYSTRGVKLTSDVRIPSEELGQFVDGLPTVPKELMETQFYKKLSDFGVLSRITLQDIRDELSAKAMTKDQLTSFIKWVSKMALSGELDKGVTKSLVDAAVATISDEKGEKGGIVALSVIKNFVTANRIPPTLPLPPDTLPFAFTNHCSNAELAALGWEPLEIFPWLQFLIRTASQRPDNLNMTKSPDFSKQVLIVVSKSWDNMSPGARAGIAPLLQQYTVIPTKLGMKKPEESFFPNVKLFDDLPVIENLGQVKEKLLVALGVRKTLDLETIFARLLSPSSGEQKWSHVELIKYLASVRADIPTGDMVKLKNSAICPAEAGPPGMGRFKGTTKLYKVSELFEPQDSLRGLGLPILYWPGALPPRGAESHFLSVLGLRAYPTAAELVEVMASPDLRTRENARTYFISKHVVNGYGNTNIAGTNKAILPIEGDENTLVPPSGCFTEEGASTFGFKVLRRGLVPHALKFGVARSPPIDECIKQLLAHPPLDATRATLLFGYFAQRLPDMKEPNVAKLRNAAIIPINPPNEKGSVRFTSPSLCYLGRDSSYADIFDFVDFGSTANAFLFRCGARTEPTKRELAERVCQEPARLLGMLQVDRYLNLLRSLAESSAVLKSDKTLWTKLQNSKCLLASRVTTATTNGASDDYEDETEMRQYHLEVPSKIVVSDDFISFRIFKKFLLCAPEEETLENFYLMLGARRLRSLVQENLNMGPPVKMPEKAEKLRKHVVERTKIFLHEYASDKKDIIKHDAKWLEKNLTVTLVQSISLRRQLENHAETHTERRSAASKSDRGSCVLYVAASGTPDMYQIGQALCQVILSRHNHQSYTFFEPLLTLDLLGLRSRGYNVERILRAKAAEARIAEEERRKALEEEMRRVQEREAKWRESQANIIAANERQQRELKEQKEQMPSMPGAFGDDGDLPPSPPHVKKRRSRGLFSNLTKRLGFDTGSQDDDDNNSSSQAGPSNAPTGGQQPQQQQQQEGQVSNPALVHENLLSAINASRPYGSNELFSEPTMNQVQEQGTYCDSTHGKNLTFIAEASSGMKVFADRGVEDPQSFFSTNSGAVNAFANLLREMADIYKVAPRVLHIFYDTAGGTIAFNLNGSLFFNFRFFMQLHATGMAQPQAKAEAGIWWWVVMAHELAHNLVKTHSSDHSFYTESFIQEYYVNLMRRIARWDAAAGSPAPLPPSQSSRPRAPANPPPPYTEQTVHRPPNNLFD</sequence>
<dbReference type="Proteomes" id="UP000028545">
    <property type="component" value="Unassembled WGS sequence"/>
</dbReference>
<evidence type="ECO:0000259" key="2">
    <source>
        <dbReference type="Pfam" id="PF25794"/>
    </source>
</evidence>
<keyword evidence="4" id="KW-1185">Reference proteome</keyword>
<proteinExistence type="predicted"/>
<evidence type="ECO:0000256" key="1">
    <source>
        <dbReference type="SAM" id="MobiDB-lite"/>
    </source>
</evidence>
<dbReference type="InterPro" id="IPR058210">
    <property type="entry name" value="SACS/Nov_dom"/>
</dbReference>
<dbReference type="InterPro" id="IPR022155">
    <property type="entry name" value="DUF3684"/>
</dbReference>
<dbReference type="SUPFAM" id="SSF55874">
    <property type="entry name" value="ATPase domain of HSP90 chaperone/DNA topoisomerase II/histidine kinase"/>
    <property type="match status" value="1"/>
</dbReference>
<dbReference type="Gene3D" id="3.30.565.10">
    <property type="entry name" value="Histidine kinase-like ATPase, C-terminal domain"/>
    <property type="match status" value="1"/>
</dbReference>
<dbReference type="PANTHER" id="PTHR47839:SF1">
    <property type="entry name" value="DOMAIN PROTEIN, PUTATIVE (AFU_ORTHOLOGUE AFUA_6G04830)-RELATED"/>
    <property type="match status" value="1"/>
</dbReference>
<feature type="region of interest" description="Disordered" evidence="1">
    <location>
        <begin position="1715"/>
        <end position="1752"/>
    </location>
</feature>
<gene>
    <name evidence="3" type="ORF">SAPIO_CDS8944</name>
</gene>
<feature type="compositionally biased region" description="Low complexity" evidence="1">
    <location>
        <begin position="1505"/>
        <end position="1518"/>
    </location>
</feature>
<feature type="compositionally biased region" description="Low complexity" evidence="1">
    <location>
        <begin position="1715"/>
        <end position="1730"/>
    </location>
</feature>
<reference evidence="3 4" key="1">
    <citation type="journal article" date="2014" name="Genome Announc.">
        <title>Draft genome sequence of the pathogenic fungus Scedosporium apiospermum.</title>
        <authorList>
            <person name="Vandeputte P."/>
            <person name="Ghamrawi S."/>
            <person name="Rechenmann M."/>
            <person name="Iltis A."/>
            <person name="Giraud S."/>
            <person name="Fleury M."/>
            <person name="Thornton C."/>
            <person name="Delhaes L."/>
            <person name="Meyer W."/>
            <person name="Papon N."/>
            <person name="Bouchara J.P."/>
        </authorList>
    </citation>
    <scope>NUCLEOTIDE SEQUENCE [LARGE SCALE GENOMIC DNA]</scope>
    <source>
        <strain evidence="3 4">IHEM 14462</strain>
    </source>
</reference>
<evidence type="ECO:0000313" key="3">
    <source>
        <dbReference type="EMBL" id="KEZ39969.1"/>
    </source>
</evidence>
<dbReference type="Pfam" id="PF25794">
    <property type="entry name" value="SACS"/>
    <property type="match status" value="1"/>
</dbReference>
<dbReference type="PANTHER" id="PTHR47839">
    <property type="entry name" value="DOMAIN PROTEIN, PUTATIVE (AFU_ORTHOLOGUE AFUA_6G04830)-RELATED"/>
    <property type="match status" value="1"/>
</dbReference>
<dbReference type="RefSeq" id="XP_016639768.1">
    <property type="nucleotide sequence ID" value="XM_016790465.1"/>
</dbReference>
<dbReference type="EMBL" id="JOWA01000132">
    <property type="protein sequence ID" value="KEZ39969.1"/>
    <property type="molecule type" value="Genomic_DNA"/>
</dbReference>
<dbReference type="KEGG" id="sapo:SAPIO_CDS8944"/>
<evidence type="ECO:0000313" key="4">
    <source>
        <dbReference type="Proteomes" id="UP000028545"/>
    </source>
</evidence>
<dbReference type="OMA" id="VYWWVIL"/>
<feature type="region of interest" description="Disordered" evidence="1">
    <location>
        <begin position="1433"/>
        <end position="1519"/>
    </location>
</feature>
<organism evidence="3 4">
    <name type="scientific">Pseudallescheria apiosperma</name>
    <name type="common">Scedosporium apiospermum</name>
    <dbReference type="NCBI Taxonomy" id="563466"/>
    <lineage>
        <taxon>Eukaryota</taxon>
        <taxon>Fungi</taxon>
        <taxon>Dikarya</taxon>
        <taxon>Ascomycota</taxon>
        <taxon>Pezizomycotina</taxon>
        <taxon>Sordariomycetes</taxon>
        <taxon>Hypocreomycetidae</taxon>
        <taxon>Microascales</taxon>
        <taxon>Microascaceae</taxon>
        <taxon>Scedosporium</taxon>
    </lineage>
</organism>
<dbReference type="HOGENOM" id="CLU_001744_1_0_1"/>
<comment type="caution">
    <text evidence="3">The sequence shown here is derived from an EMBL/GenBank/DDBJ whole genome shotgun (WGS) entry which is preliminary data.</text>
</comment>
<dbReference type="OrthoDB" id="10031156at2759"/>
<protein>
    <recommendedName>
        <fullName evidence="2">Sacsin/Nov domain-containing protein</fullName>
    </recommendedName>
</protein>
<dbReference type="VEuPathDB" id="FungiDB:SAPIO_CDS8944"/>
<feature type="domain" description="Sacsin/Nov" evidence="2">
    <location>
        <begin position="27"/>
        <end position="151"/>
    </location>
</feature>
<accession>A0A084FY07</accession>